<evidence type="ECO:0000256" key="6">
    <source>
        <dbReference type="ARBA" id="ARBA00022692"/>
    </source>
</evidence>
<dbReference type="PRINTS" id="PR00344">
    <property type="entry name" value="BCTRLSENSOR"/>
</dbReference>
<comment type="catalytic activity">
    <reaction evidence="1">
        <text>ATP + protein L-histidine = ADP + protein N-phospho-L-histidine.</text>
        <dbReference type="EC" id="2.7.13.3"/>
    </reaction>
</comment>
<reference evidence="14 15" key="1">
    <citation type="submission" date="2019-03" db="EMBL/GenBank/DDBJ databases">
        <title>Genomic Encyclopedia of Type Strains, Phase IV (KMG-IV): sequencing the most valuable type-strain genomes for metagenomic binning, comparative biology and taxonomic classification.</title>
        <authorList>
            <person name="Goeker M."/>
        </authorList>
    </citation>
    <scope>NUCLEOTIDE SEQUENCE [LARGE SCALE GENOMIC DNA]</scope>
    <source>
        <strain evidence="14 15">DSM 103426</strain>
    </source>
</reference>
<evidence type="ECO:0000313" key="14">
    <source>
        <dbReference type="EMBL" id="TCS66174.1"/>
    </source>
</evidence>
<evidence type="ECO:0000256" key="9">
    <source>
        <dbReference type="ARBA" id="ARBA00023012"/>
    </source>
</evidence>
<dbReference type="PANTHER" id="PTHR45453:SF2">
    <property type="entry name" value="HISTIDINE KINASE"/>
    <property type="match status" value="1"/>
</dbReference>
<evidence type="ECO:0000256" key="5">
    <source>
        <dbReference type="ARBA" id="ARBA00022679"/>
    </source>
</evidence>
<dbReference type="InterPro" id="IPR036890">
    <property type="entry name" value="HATPase_C_sf"/>
</dbReference>
<dbReference type="GO" id="GO:0005886">
    <property type="term" value="C:plasma membrane"/>
    <property type="evidence" value="ECO:0007669"/>
    <property type="project" value="UniProtKB-SubCell"/>
</dbReference>
<dbReference type="GO" id="GO:0000155">
    <property type="term" value="F:phosphorelay sensor kinase activity"/>
    <property type="evidence" value="ECO:0007669"/>
    <property type="project" value="TreeGrafter"/>
</dbReference>
<sequence>MIRLAGAYLKKCRKVIAVYIGIVTIFFIVFFLSSVPVDTVQYAAFLSAVLMCIVGIIDFADFVRRSGKLHDISMQQQMELSSLPKAKESIEDQYQELLIRLEAYRRELESEAEINYQEMVDYYTLWAHQIKTPIAAMKLLNQSDQINRRAMEAELFKTEQYVEMVLSYLRAGNLSSDLVLQRYFLDEIAKKAIRKYSSLFILKKIELEFHPSKVEVLTDERWAVFVVEQILSNALKYTKKGKIIVQIKGDSIIVRDTGIGISREDLPRVMEKGFTGYNGRQDRKSTGIGLYLCKKIMKKLGHLIEIESEVGKGTTVILNFGREFEVAE</sequence>
<evidence type="ECO:0000256" key="12">
    <source>
        <dbReference type="SAM" id="Phobius"/>
    </source>
</evidence>
<dbReference type="GO" id="GO:0016036">
    <property type="term" value="P:cellular response to phosphate starvation"/>
    <property type="evidence" value="ECO:0007669"/>
    <property type="project" value="TreeGrafter"/>
</dbReference>
<dbReference type="PANTHER" id="PTHR45453">
    <property type="entry name" value="PHOSPHATE REGULON SENSOR PROTEIN PHOR"/>
    <property type="match status" value="1"/>
</dbReference>
<evidence type="ECO:0000313" key="15">
    <source>
        <dbReference type="Proteomes" id="UP000294613"/>
    </source>
</evidence>
<keyword evidence="4" id="KW-1003">Cell membrane</keyword>
<keyword evidence="10 12" id="KW-0472">Membrane</keyword>
<dbReference type="AlphaFoldDB" id="A0A4R3JL86"/>
<keyword evidence="7" id="KW-0418">Kinase</keyword>
<dbReference type="InterPro" id="IPR004358">
    <property type="entry name" value="Sig_transdc_His_kin-like_C"/>
</dbReference>
<feature type="coiled-coil region" evidence="11">
    <location>
        <begin position="87"/>
        <end position="114"/>
    </location>
</feature>
<evidence type="ECO:0000256" key="8">
    <source>
        <dbReference type="ARBA" id="ARBA00022989"/>
    </source>
</evidence>
<protein>
    <recommendedName>
        <fullName evidence="3">histidine kinase</fullName>
        <ecNumber evidence="3">2.7.13.3</ecNumber>
    </recommendedName>
</protein>
<keyword evidence="5" id="KW-0808">Transferase</keyword>
<dbReference type="InterPro" id="IPR050351">
    <property type="entry name" value="BphY/WalK/GraS-like"/>
</dbReference>
<feature type="domain" description="Histidine kinase" evidence="13">
    <location>
        <begin position="125"/>
        <end position="324"/>
    </location>
</feature>
<comment type="caution">
    <text evidence="14">The sequence shown here is derived from an EMBL/GenBank/DDBJ whole genome shotgun (WGS) entry which is preliminary data.</text>
</comment>
<evidence type="ECO:0000256" key="10">
    <source>
        <dbReference type="ARBA" id="ARBA00023136"/>
    </source>
</evidence>
<evidence type="ECO:0000256" key="4">
    <source>
        <dbReference type="ARBA" id="ARBA00022475"/>
    </source>
</evidence>
<evidence type="ECO:0000256" key="1">
    <source>
        <dbReference type="ARBA" id="ARBA00000085"/>
    </source>
</evidence>
<comment type="subcellular location">
    <subcellularLocation>
        <location evidence="2">Cell membrane</location>
        <topology evidence="2">Multi-pass membrane protein</topology>
    </subcellularLocation>
</comment>
<dbReference type="InterPro" id="IPR005467">
    <property type="entry name" value="His_kinase_dom"/>
</dbReference>
<keyword evidence="9" id="KW-0902">Two-component regulatory system</keyword>
<keyword evidence="8 12" id="KW-1133">Transmembrane helix</keyword>
<dbReference type="Gene3D" id="3.30.565.10">
    <property type="entry name" value="Histidine kinase-like ATPase, C-terminal domain"/>
    <property type="match status" value="1"/>
</dbReference>
<dbReference type="Pfam" id="PF02518">
    <property type="entry name" value="HATPase_c"/>
    <property type="match status" value="1"/>
</dbReference>
<dbReference type="GO" id="GO:0004721">
    <property type="term" value="F:phosphoprotein phosphatase activity"/>
    <property type="evidence" value="ECO:0007669"/>
    <property type="project" value="TreeGrafter"/>
</dbReference>
<dbReference type="EC" id="2.7.13.3" evidence="3"/>
<dbReference type="InterPro" id="IPR003594">
    <property type="entry name" value="HATPase_dom"/>
</dbReference>
<name>A0A4R3JL86_9FIRM</name>
<proteinExistence type="predicted"/>
<feature type="transmembrane region" description="Helical" evidence="12">
    <location>
        <begin position="12"/>
        <end position="33"/>
    </location>
</feature>
<evidence type="ECO:0000256" key="11">
    <source>
        <dbReference type="SAM" id="Coils"/>
    </source>
</evidence>
<dbReference type="PROSITE" id="PS50109">
    <property type="entry name" value="HIS_KIN"/>
    <property type="match status" value="1"/>
</dbReference>
<dbReference type="SUPFAM" id="SSF55874">
    <property type="entry name" value="ATPase domain of HSP90 chaperone/DNA topoisomerase II/histidine kinase"/>
    <property type="match status" value="1"/>
</dbReference>
<evidence type="ECO:0000259" key="13">
    <source>
        <dbReference type="PROSITE" id="PS50109"/>
    </source>
</evidence>
<dbReference type="Proteomes" id="UP000294613">
    <property type="component" value="Unassembled WGS sequence"/>
</dbReference>
<dbReference type="RefSeq" id="WP_116442356.1">
    <property type="nucleotide sequence ID" value="NZ_BHEO01000008.1"/>
</dbReference>
<dbReference type="SMART" id="SM00387">
    <property type="entry name" value="HATPase_c"/>
    <property type="match status" value="1"/>
</dbReference>
<organism evidence="14 15">
    <name type="scientific">Faecalimonas umbilicata</name>
    <dbReference type="NCBI Taxonomy" id="1912855"/>
    <lineage>
        <taxon>Bacteria</taxon>
        <taxon>Bacillati</taxon>
        <taxon>Bacillota</taxon>
        <taxon>Clostridia</taxon>
        <taxon>Lachnospirales</taxon>
        <taxon>Lachnospiraceae</taxon>
        <taxon>Faecalimonas</taxon>
    </lineage>
</organism>
<dbReference type="EMBL" id="SLZV01000019">
    <property type="protein sequence ID" value="TCS66174.1"/>
    <property type="molecule type" value="Genomic_DNA"/>
</dbReference>
<feature type="transmembrane region" description="Helical" evidence="12">
    <location>
        <begin position="39"/>
        <end position="60"/>
    </location>
</feature>
<gene>
    <name evidence="14" type="ORF">EDD74_11972</name>
</gene>
<accession>A0A4R3JL86</accession>
<evidence type="ECO:0000256" key="3">
    <source>
        <dbReference type="ARBA" id="ARBA00012438"/>
    </source>
</evidence>
<keyword evidence="6 12" id="KW-0812">Transmembrane</keyword>
<evidence type="ECO:0000256" key="2">
    <source>
        <dbReference type="ARBA" id="ARBA00004651"/>
    </source>
</evidence>
<keyword evidence="11" id="KW-0175">Coiled coil</keyword>
<evidence type="ECO:0000256" key="7">
    <source>
        <dbReference type="ARBA" id="ARBA00022777"/>
    </source>
</evidence>